<dbReference type="GO" id="GO:0005634">
    <property type="term" value="C:nucleus"/>
    <property type="evidence" value="ECO:0007669"/>
    <property type="project" value="UniProtKB-SubCell"/>
</dbReference>
<dbReference type="CDD" id="cd12148">
    <property type="entry name" value="fungal_TF_MHR"/>
    <property type="match status" value="1"/>
</dbReference>
<dbReference type="AlphaFoldDB" id="A0AAD5UEB8"/>
<dbReference type="GO" id="GO:0003677">
    <property type="term" value="F:DNA binding"/>
    <property type="evidence" value="ECO:0007669"/>
    <property type="project" value="UniProtKB-KW"/>
</dbReference>
<dbReference type="Proteomes" id="UP001210925">
    <property type="component" value="Unassembled WGS sequence"/>
</dbReference>
<organism evidence="5 6">
    <name type="scientific">Boothiomyces macroporosus</name>
    <dbReference type="NCBI Taxonomy" id="261099"/>
    <lineage>
        <taxon>Eukaryota</taxon>
        <taxon>Fungi</taxon>
        <taxon>Fungi incertae sedis</taxon>
        <taxon>Chytridiomycota</taxon>
        <taxon>Chytridiomycota incertae sedis</taxon>
        <taxon>Chytridiomycetes</taxon>
        <taxon>Rhizophydiales</taxon>
        <taxon>Terramycetaceae</taxon>
        <taxon>Boothiomyces</taxon>
    </lineage>
</organism>
<reference evidence="5" key="1">
    <citation type="submission" date="2020-05" db="EMBL/GenBank/DDBJ databases">
        <title>Phylogenomic resolution of chytrid fungi.</title>
        <authorList>
            <person name="Stajich J.E."/>
            <person name="Amses K."/>
            <person name="Simmons R."/>
            <person name="Seto K."/>
            <person name="Myers J."/>
            <person name="Bonds A."/>
            <person name="Quandt C.A."/>
            <person name="Barry K."/>
            <person name="Liu P."/>
            <person name="Grigoriev I."/>
            <person name="Longcore J.E."/>
            <person name="James T.Y."/>
        </authorList>
    </citation>
    <scope>NUCLEOTIDE SEQUENCE</scope>
    <source>
        <strain evidence="5">PLAUS21</strain>
    </source>
</reference>
<evidence type="ECO:0000256" key="4">
    <source>
        <dbReference type="ARBA" id="ARBA00023242"/>
    </source>
</evidence>
<evidence type="ECO:0000313" key="6">
    <source>
        <dbReference type="Proteomes" id="UP001210925"/>
    </source>
</evidence>
<evidence type="ECO:0000256" key="3">
    <source>
        <dbReference type="ARBA" id="ARBA00023125"/>
    </source>
</evidence>
<dbReference type="GO" id="GO:0003700">
    <property type="term" value="F:DNA-binding transcription factor activity"/>
    <property type="evidence" value="ECO:0007669"/>
    <property type="project" value="InterPro"/>
</dbReference>
<dbReference type="PANTHER" id="PTHR46910:SF3">
    <property type="entry name" value="HALOTOLERANCE PROTEIN 9-RELATED"/>
    <property type="match status" value="1"/>
</dbReference>
<gene>
    <name evidence="5" type="ORF">HK103_001608</name>
</gene>
<sequence>MEKVQQKLVDNIQIKNVPNVLGMVLLALCYFNYGNLDTGLLFFGYGVEMAKELKINTESGLEGLNLTLVIAEECRKLWWLIYGLDRTLSAVGKSRICDSDNAIYLPGTANAEFSSSGDDIRFFGMQAMSAKEWYTPIISTNISAVRELQITKLLGQAVKYRDIYSSKDTDESAVIRLKLCNSLFLWHYNTKVLQGALNTKDACSLQGYLKYHYSMLITRGPHCYESLKKHSHKFLAENRIKMENLGLVCREAKSIANLLLELTRTGIDELTSIFYFDYIFQASIPLLLNMDKPSVLNLVTTLNALISKYHLGYPILNFIVKHLNSNDVATILQEHEAYKFEEYLHTKNNSHSFINEFLIAEL</sequence>
<name>A0AAD5UEB8_9FUNG</name>
<dbReference type="GO" id="GO:0046872">
    <property type="term" value="F:metal ion binding"/>
    <property type="evidence" value="ECO:0007669"/>
    <property type="project" value="UniProtKB-KW"/>
</dbReference>
<evidence type="ECO:0008006" key="7">
    <source>
        <dbReference type="Google" id="ProtNLM"/>
    </source>
</evidence>
<keyword evidence="6" id="KW-1185">Reference proteome</keyword>
<keyword evidence="3" id="KW-0238">DNA-binding</keyword>
<keyword evidence="4" id="KW-0539">Nucleus</keyword>
<dbReference type="EMBL" id="JADGKB010000144">
    <property type="protein sequence ID" value="KAJ3252347.1"/>
    <property type="molecule type" value="Genomic_DNA"/>
</dbReference>
<dbReference type="PANTHER" id="PTHR46910">
    <property type="entry name" value="TRANSCRIPTION FACTOR PDR1"/>
    <property type="match status" value="1"/>
</dbReference>
<dbReference type="InterPro" id="IPR050987">
    <property type="entry name" value="AtrR-like"/>
</dbReference>
<proteinExistence type="predicted"/>
<evidence type="ECO:0000256" key="2">
    <source>
        <dbReference type="ARBA" id="ARBA00022723"/>
    </source>
</evidence>
<protein>
    <recommendedName>
        <fullName evidence="7">Transcription factor domain-containing protein</fullName>
    </recommendedName>
</protein>
<keyword evidence="2" id="KW-0479">Metal-binding</keyword>
<comment type="caution">
    <text evidence="5">The sequence shown here is derived from an EMBL/GenBank/DDBJ whole genome shotgun (WGS) entry which is preliminary data.</text>
</comment>
<accession>A0AAD5UEB8</accession>
<comment type="subcellular location">
    <subcellularLocation>
        <location evidence="1">Nucleus</location>
    </subcellularLocation>
</comment>
<evidence type="ECO:0000313" key="5">
    <source>
        <dbReference type="EMBL" id="KAJ3252347.1"/>
    </source>
</evidence>
<evidence type="ECO:0000256" key="1">
    <source>
        <dbReference type="ARBA" id="ARBA00004123"/>
    </source>
</evidence>